<dbReference type="Pfam" id="PF03006">
    <property type="entry name" value="HlyIII"/>
    <property type="match status" value="1"/>
</dbReference>
<feature type="transmembrane region" description="Helical" evidence="7">
    <location>
        <begin position="219"/>
        <end position="238"/>
    </location>
</feature>
<dbReference type="PANTHER" id="PTHR20855">
    <property type="entry name" value="ADIPOR/PROGESTIN RECEPTOR-RELATED"/>
    <property type="match status" value="1"/>
</dbReference>
<reference evidence="8 9" key="1">
    <citation type="submission" date="2024-04" db="EMBL/GenBank/DDBJ databases">
        <authorList>
            <person name="Waldvogel A.-M."/>
            <person name="Schoenle A."/>
        </authorList>
    </citation>
    <scope>NUCLEOTIDE SEQUENCE [LARGE SCALE GENOMIC DNA]</scope>
</reference>
<feature type="region of interest" description="Disordered" evidence="6">
    <location>
        <begin position="445"/>
        <end position="480"/>
    </location>
</feature>
<evidence type="ECO:0000313" key="8">
    <source>
        <dbReference type="EMBL" id="CAL1603373.1"/>
    </source>
</evidence>
<proteinExistence type="inferred from homology"/>
<dbReference type="GO" id="GO:0003707">
    <property type="term" value="F:nuclear steroid receptor activity"/>
    <property type="evidence" value="ECO:0007669"/>
    <property type="project" value="TreeGrafter"/>
</dbReference>
<keyword evidence="3 7" id="KW-0812">Transmembrane</keyword>
<keyword evidence="4 7" id="KW-1133">Transmembrane helix</keyword>
<sequence>MSLVSLSLPSAPAPLLTVLHKLLPTLPPTVLQVDVPPVDREASVLSGYRRLGLSRRHYALSLFQMHNHTVRVWCPLLAAAALVIRFLFFVVLQAGGVVGVRLWSPEGAGVSVDPGSAPLLLYVLSVVFSLGSSAAFLLLHPHSRPLRSALSLLDSVGRGLHLAGPALALSVYSSDTHWRDSAVGQLYLPTASVLSWLCCAAGCCVEVSRPCAQLFPRRLLLGGSVALAFLLGITPMAQRLYTCSWTSSPALYLHAFQLLLLLLAAWFFLCPVPELLAPGRFDLWGHSLQLAQALLSLSAVCQQEALLQDFSMRRAGLLRRLDAEESLLWACAGFTAVPLSCSITALTALKSPEPSPHWLKRQSSINTLSGYDKRRDCERIDLEPVMGLELDLTWCTMGLVLLVLAVLLSALCTHCGRHSFELRDTTPEKGPSALIKVVKLEEAGEHTSANKDGTDGRAYNIPPWRSHLGSGTGPGPSSHC</sequence>
<protein>
    <submittedName>
        <fullName evidence="8">Uncharacterized protein</fullName>
    </submittedName>
</protein>
<evidence type="ECO:0000256" key="5">
    <source>
        <dbReference type="ARBA" id="ARBA00023136"/>
    </source>
</evidence>
<dbReference type="AlphaFoldDB" id="A0AAV2LLV2"/>
<keyword evidence="9" id="KW-1185">Reference proteome</keyword>
<evidence type="ECO:0000256" key="7">
    <source>
        <dbReference type="SAM" id="Phobius"/>
    </source>
</evidence>
<dbReference type="Proteomes" id="UP001497482">
    <property type="component" value="Chromosome 4"/>
</dbReference>
<gene>
    <name evidence="8" type="ORF">KC01_LOCUS31062</name>
</gene>
<organism evidence="8 9">
    <name type="scientific">Knipowitschia caucasica</name>
    <name type="common">Caucasian dwarf goby</name>
    <name type="synonym">Pomatoschistus caucasicus</name>
    <dbReference type="NCBI Taxonomy" id="637954"/>
    <lineage>
        <taxon>Eukaryota</taxon>
        <taxon>Metazoa</taxon>
        <taxon>Chordata</taxon>
        <taxon>Craniata</taxon>
        <taxon>Vertebrata</taxon>
        <taxon>Euteleostomi</taxon>
        <taxon>Actinopterygii</taxon>
        <taxon>Neopterygii</taxon>
        <taxon>Teleostei</taxon>
        <taxon>Neoteleostei</taxon>
        <taxon>Acanthomorphata</taxon>
        <taxon>Gobiaria</taxon>
        <taxon>Gobiiformes</taxon>
        <taxon>Gobioidei</taxon>
        <taxon>Gobiidae</taxon>
        <taxon>Gobiinae</taxon>
        <taxon>Knipowitschia</taxon>
    </lineage>
</organism>
<name>A0AAV2LLV2_KNICA</name>
<comment type="subcellular location">
    <subcellularLocation>
        <location evidence="1">Membrane</location>
        <topology evidence="1">Multi-pass membrane protein</topology>
    </subcellularLocation>
</comment>
<evidence type="ECO:0000256" key="2">
    <source>
        <dbReference type="ARBA" id="ARBA00007018"/>
    </source>
</evidence>
<feature type="transmembrane region" description="Helical" evidence="7">
    <location>
        <begin position="250"/>
        <end position="270"/>
    </location>
</feature>
<dbReference type="PANTHER" id="PTHR20855:SF92">
    <property type="entry name" value="PROGESTIN AND ADIPOQ RECEPTOR FAMILY MEMBER 3-LIKE"/>
    <property type="match status" value="1"/>
</dbReference>
<dbReference type="InterPro" id="IPR004254">
    <property type="entry name" value="AdipoR/HlyIII-related"/>
</dbReference>
<accession>A0AAV2LLV2</accession>
<feature type="compositionally biased region" description="Basic and acidic residues" evidence="6">
    <location>
        <begin position="445"/>
        <end position="455"/>
    </location>
</feature>
<dbReference type="GO" id="GO:0005496">
    <property type="term" value="F:steroid binding"/>
    <property type="evidence" value="ECO:0007669"/>
    <property type="project" value="TreeGrafter"/>
</dbReference>
<evidence type="ECO:0000256" key="6">
    <source>
        <dbReference type="SAM" id="MobiDB-lite"/>
    </source>
</evidence>
<evidence type="ECO:0000256" key="4">
    <source>
        <dbReference type="ARBA" id="ARBA00022989"/>
    </source>
</evidence>
<feature type="transmembrane region" description="Helical" evidence="7">
    <location>
        <begin position="327"/>
        <end position="349"/>
    </location>
</feature>
<feature type="transmembrane region" description="Helical" evidence="7">
    <location>
        <begin position="72"/>
        <end position="99"/>
    </location>
</feature>
<feature type="transmembrane region" description="Helical" evidence="7">
    <location>
        <begin position="119"/>
        <end position="139"/>
    </location>
</feature>
<evidence type="ECO:0000256" key="3">
    <source>
        <dbReference type="ARBA" id="ARBA00022692"/>
    </source>
</evidence>
<feature type="transmembrane region" description="Helical" evidence="7">
    <location>
        <begin position="391"/>
        <end position="413"/>
    </location>
</feature>
<evidence type="ECO:0000256" key="1">
    <source>
        <dbReference type="ARBA" id="ARBA00004141"/>
    </source>
</evidence>
<comment type="similarity">
    <text evidence="2">Belongs to the ADIPOR family.</text>
</comment>
<dbReference type="GO" id="GO:0005886">
    <property type="term" value="C:plasma membrane"/>
    <property type="evidence" value="ECO:0007669"/>
    <property type="project" value="TreeGrafter"/>
</dbReference>
<evidence type="ECO:0000313" key="9">
    <source>
        <dbReference type="Proteomes" id="UP001497482"/>
    </source>
</evidence>
<dbReference type="EMBL" id="OZ035826">
    <property type="protein sequence ID" value="CAL1603373.1"/>
    <property type="molecule type" value="Genomic_DNA"/>
</dbReference>
<keyword evidence="5 7" id="KW-0472">Membrane</keyword>